<proteinExistence type="predicted"/>
<dbReference type="Proteomes" id="UP000319578">
    <property type="component" value="Unassembled WGS sequence"/>
</dbReference>
<gene>
    <name evidence="1" type="ORF">BRE01_09880</name>
</gene>
<keyword evidence="2" id="KW-1185">Reference proteome</keyword>
<dbReference type="Pfam" id="PF11042">
    <property type="entry name" value="DUF2750"/>
    <property type="match status" value="1"/>
</dbReference>
<evidence type="ECO:0000313" key="1">
    <source>
        <dbReference type="EMBL" id="GED67286.1"/>
    </source>
</evidence>
<sequence>MTRYYTLKKGDPVNQQEFDSVLKQPSAIRYEYFIKKVADYEEVWGLFDAGWATADDGQGNLCIPFFPREEFAKHCAVAEWSRYKPKSIDLYSFIETWLAGMKKDNLKASIFPTNTNTAIVEIDILVTDLHTELEKYE</sequence>
<dbReference type="InterPro" id="IPR021284">
    <property type="entry name" value="DUF2750"/>
</dbReference>
<reference evidence="1 2" key="1">
    <citation type="submission" date="2019-06" db="EMBL/GenBank/DDBJ databases">
        <title>Whole genome shotgun sequence of Brevibacillus reuszeri NBRC 15719.</title>
        <authorList>
            <person name="Hosoyama A."/>
            <person name="Uohara A."/>
            <person name="Ohji S."/>
            <person name="Ichikawa N."/>
        </authorList>
    </citation>
    <scope>NUCLEOTIDE SEQUENCE [LARGE SCALE GENOMIC DNA]</scope>
    <source>
        <strain evidence="1 2">NBRC 15719</strain>
    </source>
</reference>
<protein>
    <recommendedName>
        <fullName evidence="3">DUF2750 domain-containing protein</fullName>
    </recommendedName>
</protein>
<evidence type="ECO:0000313" key="2">
    <source>
        <dbReference type="Proteomes" id="UP000319578"/>
    </source>
</evidence>
<organism evidence="1 2">
    <name type="scientific">Brevibacillus reuszeri</name>
    <dbReference type="NCBI Taxonomy" id="54915"/>
    <lineage>
        <taxon>Bacteria</taxon>
        <taxon>Bacillati</taxon>
        <taxon>Bacillota</taxon>
        <taxon>Bacilli</taxon>
        <taxon>Bacillales</taxon>
        <taxon>Paenibacillaceae</taxon>
        <taxon>Brevibacillus</taxon>
    </lineage>
</organism>
<name>A0ABQ0THB3_9BACL</name>
<evidence type="ECO:0008006" key="3">
    <source>
        <dbReference type="Google" id="ProtNLM"/>
    </source>
</evidence>
<dbReference type="EMBL" id="BJON01000004">
    <property type="protein sequence ID" value="GED67286.1"/>
    <property type="molecule type" value="Genomic_DNA"/>
</dbReference>
<accession>A0ABQ0THB3</accession>
<comment type="caution">
    <text evidence="1">The sequence shown here is derived from an EMBL/GenBank/DDBJ whole genome shotgun (WGS) entry which is preliminary data.</text>
</comment>